<protein>
    <submittedName>
        <fullName evidence="3">DUF3604 domain-containing protein</fullName>
    </submittedName>
</protein>
<evidence type="ECO:0000313" key="3">
    <source>
        <dbReference type="EMBL" id="NHO63983.1"/>
    </source>
</evidence>
<sequence length="653" mass="73060">MPQRFLIQLTKKILLNTAAIMALAHNLLANADPPTRQVFFGDLHLHTAWSFDASAFHVTATPEEAYRYALGQAIAHASGTPLQIHRPLDFLAVTDHAEYLGMVKELKKPNSPLNKTLLAKRFASDPTAVYIELERSTAENTPFPELENRKLRAAIWKDVVDVANKYNDPGKFTALIGYEWTANIPISPLPFRRSLHRNVIFRGDNVPLLPFTAFDSNKPERLWQWMDALRQKGQDVLAIPHSGNLSHGSMYSVKNSYGKTLSQQYSEMRRRNEPINEVIQSKGQSMIHPAQSEEDAFANFETYRYLSGDVSEERPYLLGRINGSYIRPALKAGLKIEKETGANPFEFGFIGSSDNHNGTAGPYQEDDYFGKLGLLDATPEQRLFPTSRVLRALAKFGTGGMTAIWAEKNTRAALFDALKRREVYATSGPRMRLRVFGGFHFTADLAEQQWSQIGYDHGVPMGGTLPREEIGGGDDAPPELRLLITAEKDPEGANLDRLQVIKGWIDSDGETHEKIYNVALADNRPSQPNQVTSIGNTVDLKTAAYTNSIGDSKLTANWQDPEFDATQSAFYYVRLLEIPTPRWTTIQAVQLGKELRKDVPPTIQERAWSSPIWYRGHSPEVETETETETEYIPAPKTDNLPPQATGSPPKPTP</sequence>
<dbReference type="RefSeq" id="WP_167180551.1">
    <property type="nucleotide sequence ID" value="NZ_JAAONZ010000001.1"/>
</dbReference>
<accession>A0A9E5ML71</accession>
<dbReference type="SUPFAM" id="SSF89550">
    <property type="entry name" value="PHP domain-like"/>
    <property type="match status" value="1"/>
</dbReference>
<dbReference type="InterPro" id="IPR016195">
    <property type="entry name" value="Pol/histidinol_Pase-like"/>
</dbReference>
<dbReference type="Proteomes" id="UP000787472">
    <property type="component" value="Unassembled WGS sequence"/>
</dbReference>
<dbReference type="Gene3D" id="3.20.20.140">
    <property type="entry name" value="Metal-dependent hydrolases"/>
    <property type="match status" value="1"/>
</dbReference>
<gene>
    <name evidence="3" type="ORF">G8770_00295</name>
</gene>
<name>A0A9E5ML71_9GAMM</name>
<evidence type="ECO:0000256" key="2">
    <source>
        <dbReference type="SAM" id="SignalP"/>
    </source>
</evidence>
<reference evidence="3" key="1">
    <citation type="submission" date="2020-03" db="EMBL/GenBank/DDBJ databases">
        <authorList>
            <person name="Guo F."/>
        </authorList>
    </citation>
    <scope>NUCLEOTIDE SEQUENCE</scope>
    <source>
        <strain evidence="3">JCM 30134</strain>
    </source>
</reference>
<comment type="caution">
    <text evidence="3">The sequence shown here is derived from an EMBL/GenBank/DDBJ whole genome shotgun (WGS) entry which is preliminary data.</text>
</comment>
<dbReference type="EMBL" id="JAAONZ010000001">
    <property type="protein sequence ID" value="NHO63983.1"/>
    <property type="molecule type" value="Genomic_DNA"/>
</dbReference>
<dbReference type="InterPro" id="IPR022028">
    <property type="entry name" value="DUF3604"/>
</dbReference>
<feature type="region of interest" description="Disordered" evidence="1">
    <location>
        <begin position="615"/>
        <end position="653"/>
    </location>
</feature>
<dbReference type="AlphaFoldDB" id="A0A9E5ML71"/>
<evidence type="ECO:0000256" key="1">
    <source>
        <dbReference type="SAM" id="MobiDB-lite"/>
    </source>
</evidence>
<feature type="signal peptide" evidence="2">
    <location>
        <begin position="1"/>
        <end position="31"/>
    </location>
</feature>
<dbReference type="Pfam" id="PF12228">
    <property type="entry name" value="DUF3604"/>
    <property type="match status" value="1"/>
</dbReference>
<proteinExistence type="predicted"/>
<evidence type="ECO:0000313" key="4">
    <source>
        <dbReference type="Proteomes" id="UP000787472"/>
    </source>
</evidence>
<organism evidence="3 4">
    <name type="scientific">Pseudomaricurvus hydrocarbonicus</name>
    <dbReference type="NCBI Taxonomy" id="1470433"/>
    <lineage>
        <taxon>Bacteria</taxon>
        <taxon>Pseudomonadati</taxon>
        <taxon>Pseudomonadota</taxon>
        <taxon>Gammaproteobacteria</taxon>
        <taxon>Cellvibrionales</taxon>
        <taxon>Cellvibrionaceae</taxon>
        <taxon>Pseudomaricurvus</taxon>
    </lineage>
</organism>
<keyword evidence="2" id="KW-0732">Signal</keyword>
<keyword evidence="4" id="KW-1185">Reference proteome</keyword>
<feature type="chain" id="PRO_5039001685" evidence="2">
    <location>
        <begin position="32"/>
        <end position="653"/>
    </location>
</feature>